<dbReference type="GeneID" id="56894999"/>
<dbReference type="SUPFAM" id="SSF46689">
    <property type="entry name" value="Homeodomain-like"/>
    <property type="match status" value="1"/>
</dbReference>
<organism evidence="5">
    <name type="scientific">Flavobacterium columnare</name>
    <dbReference type="NCBI Taxonomy" id="996"/>
    <lineage>
        <taxon>Bacteria</taxon>
        <taxon>Pseudomonadati</taxon>
        <taxon>Bacteroidota</taxon>
        <taxon>Flavobacteriia</taxon>
        <taxon>Flavobacteriales</taxon>
        <taxon>Flavobacteriaceae</taxon>
        <taxon>Flavobacterium</taxon>
    </lineage>
</organism>
<evidence type="ECO:0000256" key="3">
    <source>
        <dbReference type="ARBA" id="ARBA00023163"/>
    </source>
</evidence>
<keyword evidence="3" id="KW-0804">Transcription</keyword>
<dbReference type="AlphaFoldDB" id="A0AA94F2Z1"/>
<feature type="domain" description="HTH araC/xylS-type" evidence="4">
    <location>
        <begin position="175"/>
        <end position="273"/>
    </location>
</feature>
<keyword evidence="2" id="KW-0238">DNA-binding</keyword>
<dbReference type="RefSeq" id="WP_060382043.1">
    <property type="nucleotide sequence ID" value="NZ_MTDB01000042.1"/>
</dbReference>
<dbReference type="Pfam" id="PF12833">
    <property type="entry name" value="HTH_18"/>
    <property type="match status" value="1"/>
</dbReference>
<dbReference type="GO" id="GO:0003700">
    <property type="term" value="F:DNA-binding transcription factor activity"/>
    <property type="evidence" value="ECO:0007669"/>
    <property type="project" value="InterPro"/>
</dbReference>
<evidence type="ECO:0000256" key="2">
    <source>
        <dbReference type="ARBA" id="ARBA00023125"/>
    </source>
</evidence>
<evidence type="ECO:0000256" key="1">
    <source>
        <dbReference type="ARBA" id="ARBA00023015"/>
    </source>
</evidence>
<dbReference type="PROSITE" id="PS01124">
    <property type="entry name" value="HTH_ARAC_FAMILY_2"/>
    <property type="match status" value="1"/>
</dbReference>
<dbReference type="EMBL" id="RWGX01000004">
    <property type="protein sequence ID" value="RVU87861.1"/>
    <property type="molecule type" value="Genomic_DNA"/>
</dbReference>
<sequence length="286" mass="33916">MIYRGLNDEYIELINLQKGSSLTFDDTSSYPLLFVWIKGNESEVSYEGIKLSLNNNTIFCLTAFHKIEFINLETARIIKFNREFYCVKDHDSEVSCKGLLFYGANQLPYFQIPKEEIDKFEIFWQMFQVEMQSKDDLQLEMLQMMLKRFIILCTRVYKSQMNFSKLEIKEVDLVREYHYLVEQHFRNKHTVKEYAELLNKSAKTLANLFSKVSDKSPLQIIHERKLLEAKRMLRYTDKPIKEIAYEIGFEDIQTFSRFFKKSENLSPSEFKKHLLGNMDNSSGTIT</sequence>
<dbReference type="PROSITE" id="PS00041">
    <property type="entry name" value="HTH_ARAC_FAMILY_1"/>
    <property type="match status" value="1"/>
</dbReference>
<gene>
    <name evidence="5" type="ORF">EJB19_06470</name>
</gene>
<reference evidence="5" key="1">
    <citation type="submission" date="2018-12" db="EMBL/GenBank/DDBJ databases">
        <title>Draft genome sequence of Flaovobacterium columnare BGFS27 isolated from channel catfish in Alabama.</title>
        <authorList>
            <person name="Cai W."/>
            <person name="Arias C."/>
        </authorList>
    </citation>
    <scope>NUCLEOTIDE SEQUENCE [LARGE SCALE GENOMIC DNA]</scope>
    <source>
        <strain evidence="5">BGFS27</strain>
    </source>
</reference>
<name>A0AA94F2Z1_9FLAO</name>
<dbReference type="PANTHER" id="PTHR43280:SF32">
    <property type="entry name" value="TRANSCRIPTIONAL REGULATORY PROTEIN"/>
    <property type="match status" value="1"/>
</dbReference>
<comment type="caution">
    <text evidence="5">The sequence shown here is derived from an EMBL/GenBank/DDBJ whole genome shotgun (WGS) entry which is preliminary data.</text>
</comment>
<dbReference type="SMART" id="SM00342">
    <property type="entry name" value="HTH_ARAC"/>
    <property type="match status" value="1"/>
</dbReference>
<dbReference type="KEGG" id="fcv:AWN65_04345"/>
<dbReference type="Gene3D" id="1.10.10.60">
    <property type="entry name" value="Homeodomain-like"/>
    <property type="match status" value="1"/>
</dbReference>
<dbReference type="PANTHER" id="PTHR43280">
    <property type="entry name" value="ARAC-FAMILY TRANSCRIPTIONAL REGULATOR"/>
    <property type="match status" value="1"/>
</dbReference>
<evidence type="ECO:0000313" key="5">
    <source>
        <dbReference type="EMBL" id="RVU87861.1"/>
    </source>
</evidence>
<dbReference type="PRINTS" id="PR00032">
    <property type="entry name" value="HTHARAC"/>
</dbReference>
<dbReference type="GO" id="GO:0043565">
    <property type="term" value="F:sequence-specific DNA binding"/>
    <property type="evidence" value="ECO:0007669"/>
    <property type="project" value="InterPro"/>
</dbReference>
<evidence type="ECO:0000259" key="4">
    <source>
        <dbReference type="PROSITE" id="PS01124"/>
    </source>
</evidence>
<dbReference type="InterPro" id="IPR009057">
    <property type="entry name" value="Homeodomain-like_sf"/>
</dbReference>
<keyword evidence="1" id="KW-0805">Transcription regulation</keyword>
<accession>A0AA94F2Z1</accession>
<dbReference type="InterPro" id="IPR018060">
    <property type="entry name" value="HTH_AraC"/>
</dbReference>
<proteinExistence type="predicted"/>
<dbReference type="InterPro" id="IPR018062">
    <property type="entry name" value="HTH_AraC-typ_CS"/>
</dbReference>
<dbReference type="InterPro" id="IPR020449">
    <property type="entry name" value="Tscrpt_reg_AraC-type_HTH"/>
</dbReference>
<protein>
    <submittedName>
        <fullName evidence="5">Helix-turn-helix domain-containing protein</fullName>
    </submittedName>
</protein>